<dbReference type="AlphaFoldDB" id="A0A542YNF9"/>
<dbReference type="Proteomes" id="UP000319516">
    <property type="component" value="Unassembled WGS sequence"/>
</dbReference>
<name>A0A542YNF9_9MICO</name>
<dbReference type="EMBL" id="VFOP01000001">
    <property type="protein sequence ID" value="TQL49638.1"/>
    <property type="molecule type" value="Genomic_DNA"/>
</dbReference>
<reference evidence="2 3" key="1">
    <citation type="submission" date="2019-06" db="EMBL/GenBank/DDBJ databases">
        <title>Sequencing the genomes of 1000 actinobacteria strains.</title>
        <authorList>
            <person name="Klenk H.-P."/>
        </authorList>
    </citation>
    <scope>NUCLEOTIDE SEQUENCE [LARGE SCALE GENOMIC DNA]</scope>
    <source>
        <strain evidence="2 3">DSM 12335</strain>
    </source>
</reference>
<feature type="compositionally biased region" description="Low complexity" evidence="1">
    <location>
        <begin position="90"/>
        <end position="106"/>
    </location>
</feature>
<feature type="region of interest" description="Disordered" evidence="1">
    <location>
        <begin position="69"/>
        <end position="115"/>
    </location>
</feature>
<organism evidence="2 3">
    <name type="scientific">Ornithinicoccus hortensis</name>
    <dbReference type="NCBI Taxonomy" id="82346"/>
    <lineage>
        <taxon>Bacteria</taxon>
        <taxon>Bacillati</taxon>
        <taxon>Actinomycetota</taxon>
        <taxon>Actinomycetes</taxon>
        <taxon>Micrococcales</taxon>
        <taxon>Intrasporangiaceae</taxon>
        <taxon>Ornithinicoccus</taxon>
    </lineage>
</organism>
<evidence type="ECO:0000256" key="1">
    <source>
        <dbReference type="SAM" id="MobiDB-lite"/>
    </source>
</evidence>
<protein>
    <recommendedName>
        <fullName evidence="4">YtxH domain-containing protein</fullName>
    </recommendedName>
</protein>
<dbReference type="Gene3D" id="6.10.140.1430">
    <property type="match status" value="1"/>
</dbReference>
<evidence type="ECO:0008006" key="4">
    <source>
        <dbReference type="Google" id="ProtNLM"/>
    </source>
</evidence>
<gene>
    <name evidence="2" type="ORF">FB467_0714</name>
</gene>
<sequence>MKKILLLVGVGIGYILGAKAGRERYDQIAGKANEVWGNPKVQEKVEEVKAQAPEVAQKVGDVAKDAASQAKSKVTGHEATGVDGSYENATGAVDGSTGDTVVDTTGFGPGGDKLP</sequence>
<dbReference type="OrthoDB" id="5125216at2"/>
<accession>A0A542YNF9</accession>
<proteinExistence type="predicted"/>
<dbReference type="RefSeq" id="WP_141783872.1">
    <property type="nucleotide sequence ID" value="NZ_BAAAIK010000003.1"/>
</dbReference>
<keyword evidence="3" id="KW-1185">Reference proteome</keyword>
<comment type="caution">
    <text evidence="2">The sequence shown here is derived from an EMBL/GenBank/DDBJ whole genome shotgun (WGS) entry which is preliminary data.</text>
</comment>
<evidence type="ECO:0000313" key="2">
    <source>
        <dbReference type="EMBL" id="TQL49638.1"/>
    </source>
</evidence>
<evidence type="ECO:0000313" key="3">
    <source>
        <dbReference type="Proteomes" id="UP000319516"/>
    </source>
</evidence>